<evidence type="ECO:0000313" key="4">
    <source>
        <dbReference type="EMBL" id="GCE44367.1"/>
    </source>
</evidence>
<comment type="caution">
    <text evidence="4">The sequence shown here is derived from an EMBL/GenBank/DDBJ whole genome shotgun (WGS) entry which is preliminary data.</text>
</comment>
<evidence type="ECO:0000256" key="1">
    <source>
        <dbReference type="ARBA" id="ARBA00006499"/>
    </source>
</evidence>
<dbReference type="GO" id="GO:0016787">
    <property type="term" value="F:hydrolase activity"/>
    <property type="evidence" value="ECO:0007669"/>
    <property type="project" value="UniProtKB-KW"/>
</dbReference>
<reference evidence="4 5" key="1">
    <citation type="submission" date="2018-11" db="EMBL/GenBank/DDBJ databases">
        <title>Microbial catabolism of amino acid.</title>
        <authorList>
            <person name="Hibi M."/>
            <person name="Ogawa J."/>
        </authorList>
    </citation>
    <scope>NUCLEOTIDE SEQUENCE [LARGE SCALE GENOMIC DNA]</scope>
    <source>
        <strain evidence="4 5">C31-06</strain>
    </source>
</reference>
<sequence length="218" mass="23699">MMTSNPHLNTEPLQHGVDDLVHAPLVIYAVHGRGQQPQFMAEVADRIGMNGAGYVLPRAESASWYPESFLKPLAENEPSLSHALDAVDTHLSRLAAQGVPPERTVLLGFSQGACLLAEYLLRSGRCYAGAALLTGGYLGPDEKSWATGPGAFDGMPVLLTTSARDTWVPLARVHATTESFVELGASVRLHVDDDPEHHINDDVVSHIRRLFDTITTRR</sequence>
<organism evidence="4 5">
    <name type="scientific">Rhodococcus wratislaviensis</name>
    <name type="common">Tsukamurella wratislaviensis</name>
    <dbReference type="NCBI Taxonomy" id="44752"/>
    <lineage>
        <taxon>Bacteria</taxon>
        <taxon>Bacillati</taxon>
        <taxon>Actinomycetota</taxon>
        <taxon>Actinomycetes</taxon>
        <taxon>Mycobacteriales</taxon>
        <taxon>Nocardiaceae</taxon>
        <taxon>Rhodococcus</taxon>
    </lineage>
</organism>
<feature type="domain" description="Phospholipase/carboxylesterase/thioesterase" evidence="3">
    <location>
        <begin position="22"/>
        <end position="208"/>
    </location>
</feature>
<dbReference type="AlphaFoldDB" id="A0A402CL77"/>
<dbReference type="Pfam" id="PF02230">
    <property type="entry name" value="Abhydrolase_2"/>
    <property type="match status" value="1"/>
</dbReference>
<dbReference type="InterPro" id="IPR003140">
    <property type="entry name" value="PLipase/COase/thioEstase"/>
</dbReference>
<dbReference type="EMBL" id="BHYM01000093">
    <property type="protein sequence ID" value="GCE44367.1"/>
    <property type="molecule type" value="Genomic_DNA"/>
</dbReference>
<evidence type="ECO:0000313" key="5">
    <source>
        <dbReference type="Proteomes" id="UP000287519"/>
    </source>
</evidence>
<dbReference type="InterPro" id="IPR050565">
    <property type="entry name" value="LYPA1-2/EST-like"/>
</dbReference>
<gene>
    <name evidence="4" type="ORF">Rhow_008788</name>
</gene>
<dbReference type="RefSeq" id="WP_124395962.1">
    <property type="nucleotide sequence ID" value="NZ_BHYM01000093.1"/>
</dbReference>
<dbReference type="InterPro" id="IPR029058">
    <property type="entry name" value="AB_hydrolase_fold"/>
</dbReference>
<evidence type="ECO:0000259" key="3">
    <source>
        <dbReference type="Pfam" id="PF02230"/>
    </source>
</evidence>
<dbReference type="OrthoDB" id="9801763at2"/>
<evidence type="ECO:0000256" key="2">
    <source>
        <dbReference type="ARBA" id="ARBA00022801"/>
    </source>
</evidence>
<name>A0A402CL77_RHOWR</name>
<dbReference type="PANTHER" id="PTHR10655">
    <property type="entry name" value="LYSOPHOSPHOLIPASE-RELATED"/>
    <property type="match status" value="1"/>
</dbReference>
<accession>A0A402CL77</accession>
<proteinExistence type="inferred from homology"/>
<comment type="similarity">
    <text evidence="1">Belongs to the AB hydrolase superfamily. AB hydrolase 2 family.</text>
</comment>
<keyword evidence="2" id="KW-0378">Hydrolase</keyword>
<dbReference type="Gene3D" id="3.40.50.1820">
    <property type="entry name" value="alpha/beta hydrolase"/>
    <property type="match status" value="1"/>
</dbReference>
<keyword evidence="5" id="KW-1185">Reference proteome</keyword>
<dbReference type="Proteomes" id="UP000287519">
    <property type="component" value="Unassembled WGS sequence"/>
</dbReference>
<dbReference type="SUPFAM" id="SSF53474">
    <property type="entry name" value="alpha/beta-Hydrolases"/>
    <property type="match status" value="1"/>
</dbReference>
<protein>
    <submittedName>
        <fullName evidence="4">Phospholipase/carboxylesterase</fullName>
    </submittedName>
</protein>
<dbReference type="PANTHER" id="PTHR10655:SF17">
    <property type="entry name" value="LYSOPHOSPHOLIPASE-LIKE PROTEIN 1"/>
    <property type="match status" value="1"/>
</dbReference>